<sequence length="1352" mass="150620">MGLGARAIVLEIQGSALGNPVLRSGGTVPCRGGTDPGRGDTGEEPRPDFGKPVQPASPPTSGRQGRHLDPLEKRTGLGIRWHARPRLRECAGAGVCRPRAVATDLKDFGTPASNIRWLDRAGWDNVDYRDLVDGISLERGGSKDIRPAAVVESNHEPLLYVIPANLVPQDSGSLTDAVTKLRIKLSVRGRGAYVALSEPGKLTLYSVGLGPYLPPPITRIATDTASTSLFSELAAGLIEQGTEAQQKAADRAAFHNKLFGLLTEASNQLLALPVLAGRTDDVVSLIGRALFARFLIDRGVLTAIATGSPVLDCFATVSNAAATCEWMDEVFNGDLLELSGKTYVGFFRQLGARSEAFQVLTDIVKGQPGRQAEFPMWDDIDFSHVPVGLLSEVYEKLAHQHADEHATAESIHYTPRNIAAYMVDQAFGGLPKEQRAKAKCLDPASGGGVFLVLCYRRLVAERWEADGKQPSRRILREIIEQQIRGFDINDSALKLAALSLYLSAIELDPDPAKAGDRKFKPMRGRVLTYARAEDEPHPNSFVLGSLGPTIPTRHRGQYQIVISNPPWSSWERRKAGKKVDLLNDTARDLTRRIATERAANAVGEARERLLSIAAHYENRDAVPDLAFAWRAIEWAAPEGVIALALHARLLFQPNDDLDQGRNALFSAMRVTGILNGSALRKRQVWPNIAAQWCLLFAFNRLPVDTDQLYYVNPELDPAINDRGRMRIDYHNAEPIELGVLREKPYLLKTLFRGTSIDVSILERVLCVGMTLGSYLQQHGIVHGDGYQAALNTESGKLKDCPELFGLPNLSSKTWSGGHSVTVSQLPPFKLKKVRRSKHRDLFRSPLLIIPESISPDRTSRGAVIATDDVVFSESFYGYSAANYKVDEPIHLIRYLHVLSYSALLYHFTLMVSSKFGIERDLMNKVDLDSFPVVPFEKLSAADRRLAQTLSKDIEGGSADFLAVDRWVAKIYGLSDRDVDALRDALDTAMPFTASKSRAIVRTDVKARQDFAAVLEELLPPLFEMIDRKVHISLLETPTSAWRFITISEQPDLPQQWGSTWIEGQAEDEGASAVFVHHNGHLIIGLRDQYRYWTKSRARLCAHEIGSAALPYPDLPDSNIQILEKALRLAWREACADQQHRGVDFLTCEEDDIADALVEVMDILCSDRRNGPLAAFSEFFEVGIRESPVATGVAPKVPEEEEEVAAGTKKPRRKRKKPDIAFWPKLLPAGYNRLWYAVFIEAKILDNKEKTVGLYSRKGLSRFTQGRYAWSMKQGVMLGFRRRSFEELPDALHEYLDRRRQEYNVKAMPEASKFSRGEMRMHETHHCRNVVYNDTKKPLEPIRVFHLWLTVPD</sequence>
<dbReference type="GO" id="GO:0003677">
    <property type="term" value="F:DNA binding"/>
    <property type="evidence" value="ECO:0007669"/>
    <property type="project" value="InterPro"/>
</dbReference>
<dbReference type="EMBL" id="KQ258793">
    <property type="protein sequence ID" value="KOM30438.1"/>
    <property type="molecule type" value="Genomic_DNA"/>
</dbReference>
<comment type="catalytic activity">
    <reaction evidence="5">
        <text>a 2'-deoxyadenosine in DNA + S-adenosyl-L-methionine = an N(6)-methyl-2'-deoxyadenosine in DNA + S-adenosyl-L-homocysteine + H(+)</text>
        <dbReference type="Rhea" id="RHEA:15197"/>
        <dbReference type="Rhea" id="RHEA-COMP:12418"/>
        <dbReference type="Rhea" id="RHEA-COMP:12419"/>
        <dbReference type="ChEBI" id="CHEBI:15378"/>
        <dbReference type="ChEBI" id="CHEBI:57856"/>
        <dbReference type="ChEBI" id="CHEBI:59789"/>
        <dbReference type="ChEBI" id="CHEBI:90615"/>
        <dbReference type="ChEBI" id="CHEBI:90616"/>
        <dbReference type="EC" id="2.1.1.72"/>
    </reaction>
</comment>
<keyword evidence="3" id="KW-0808">Transferase</keyword>
<evidence type="ECO:0000313" key="8">
    <source>
        <dbReference type="EMBL" id="KOM30438.1"/>
    </source>
</evidence>
<organism evidence="8 9">
    <name type="scientific">Phaseolus angularis</name>
    <name type="common">Azuki bean</name>
    <name type="synonym">Vigna angularis</name>
    <dbReference type="NCBI Taxonomy" id="3914"/>
    <lineage>
        <taxon>Eukaryota</taxon>
        <taxon>Viridiplantae</taxon>
        <taxon>Streptophyta</taxon>
        <taxon>Embryophyta</taxon>
        <taxon>Tracheophyta</taxon>
        <taxon>Spermatophyta</taxon>
        <taxon>Magnoliopsida</taxon>
        <taxon>eudicotyledons</taxon>
        <taxon>Gunneridae</taxon>
        <taxon>Pentapetalae</taxon>
        <taxon>rosids</taxon>
        <taxon>fabids</taxon>
        <taxon>Fabales</taxon>
        <taxon>Fabaceae</taxon>
        <taxon>Papilionoideae</taxon>
        <taxon>50 kb inversion clade</taxon>
        <taxon>NPAAA clade</taxon>
        <taxon>indigoferoid/millettioid clade</taxon>
        <taxon>Phaseoleae</taxon>
        <taxon>Vigna</taxon>
    </lineage>
</organism>
<dbReference type="InterPro" id="IPR002052">
    <property type="entry name" value="DNA_methylase_N6_adenine_CS"/>
</dbReference>
<evidence type="ECO:0000259" key="7">
    <source>
        <dbReference type="Pfam" id="PF02384"/>
    </source>
</evidence>
<feature type="compositionally biased region" description="Basic and acidic residues" evidence="6">
    <location>
        <begin position="66"/>
        <end position="75"/>
    </location>
</feature>
<dbReference type="GO" id="GO:0009007">
    <property type="term" value="F:site-specific DNA-methyltransferase (adenine-specific) activity"/>
    <property type="evidence" value="ECO:0007669"/>
    <property type="project" value="UniProtKB-EC"/>
</dbReference>
<evidence type="ECO:0000256" key="5">
    <source>
        <dbReference type="ARBA" id="ARBA00047942"/>
    </source>
</evidence>
<keyword evidence="2" id="KW-0489">Methyltransferase</keyword>
<dbReference type="InterPro" id="IPR050953">
    <property type="entry name" value="N4_N6_ade-DNA_methylase"/>
</dbReference>
<dbReference type="PANTHER" id="PTHR33841">
    <property type="entry name" value="DNA METHYLTRANSFERASE YEEA-RELATED"/>
    <property type="match status" value="1"/>
</dbReference>
<evidence type="ECO:0000256" key="1">
    <source>
        <dbReference type="ARBA" id="ARBA00011900"/>
    </source>
</evidence>
<dbReference type="Gramene" id="KOM30438">
    <property type="protein sequence ID" value="KOM30438"/>
    <property type="gene ID" value="LR48_Vigan2010s000200"/>
</dbReference>
<keyword evidence="4" id="KW-0680">Restriction system</keyword>
<dbReference type="GO" id="GO:0008170">
    <property type="term" value="F:N-methyltransferase activity"/>
    <property type="evidence" value="ECO:0007669"/>
    <property type="project" value="InterPro"/>
</dbReference>
<dbReference type="Proteomes" id="UP000053144">
    <property type="component" value="Unassembled WGS sequence"/>
</dbReference>
<protein>
    <recommendedName>
        <fullName evidence="1">site-specific DNA-methyltransferase (adenine-specific)</fullName>
        <ecNumber evidence="1">2.1.1.72</ecNumber>
    </recommendedName>
</protein>
<accession>A0A0L9TIM4</accession>
<dbReference type="PRINTS" id="PR00507">
    <property type="entry name" value="N12N6MTFRASE"/>
</dbReference>
<feature type="region of interest" description="Disordered" evidence="6">
    <location>
        <begin position="22"/>
        <end position="75"/>
    </location>
</feature>
<evidence type="ECO:0000256" key="6">
    <source>
        <dbReference type="SAM" id="MobiDB-lite"/>
    </source>
</evidence>
<dbReference type="GO" id="GO:0009307">
    <property type="term" value="P:DNA restriction-modification system"/>
    <property type="evidence" value="ECO:0007669"/>
    <property type="project" value="UniProtKB-KW"/>
</dbReference>
<dbReference type="Pfam" id="PF02384">
    <property type="entry name" value="N6_Mtase"/>
    <property type="match status" value="1"/>
</dbReference>
<evidence type="ECO:0000256" key="3">
    <source>
        <dbReference type="ARBA" id="ARBA00022679"/>
    </source>
</evidence>
<dbReference type="InterPro" id="IPR029063">
    <property type="entry name" value="SAM-dependent_MTases_sf"/>
</dbReference>
<feature type="region of interest" description="Disordered" evidence="6">
    <location>
        <begin position="1192"/>
        <end position="1211"/>
    </location>
</feature>
<name>A0A0L9TIM4_PHAAN</name>
<feature type="domain" description="DNA methylase adenine-specific" evidence="7">
    <location>
        <begin position="389"/>
        <end position="585"/>
    </location>
</feature>
<dbReference type="EC" id="2.1.1.72" evidence="1"/>
<dbReference type="GO" id="GO:0032259">
    <property type="term" value="P:methylation"/>
    <property type="evidence" value="ECO:0007669"/>
    <property type="project" value="UniProtKB-KW"/>
</dbReference>
<evidence type="ECO:0000313" key="9">
    <source>
        <dbReference type="Proteomes" id="UP000053144"/>
    </source>
</evidence>
<dbReference type="SUPFAM" id="SSF53335">
    <property type="entry name" value="S-adenosyl-L-methionine-dependent methyltransferases"/>
    <property type="match status" value="1"/>
</dbReference>
<dbReference type="InterPro" id="IPR003356">
    <property type="entry name" value="DNA_methylase_A-5"/>
</dbReference>
<evidence type="ECO:0000256" key="2">
    <source>
        <dbReference type="ARBA" id="ARBA00022603"/>
    </source>
</evidence>
<dbReference type="PANTHER" id="PTHR33841:SF1">
    <property type="entry name" value="DNA METHYLTRANSFERASE A"/>
    <property type="match status" value="1"/>
</dbReference>
<proteinExistence type="predicted"/>
<dbReference type="PROSITE" id="PS00092">
    <property type="entry name" value="N6_MTASE"/>
    <property type="match status" value="1"/>
</dbReference>
<gene>
    <name evidence="8" type="ORF">LR48_Vigan2010s000200</name>
</gene>
<dbReference type="Gene3D" id="3.40.50.150">
    <property type="entry name" value="Vaccinia Virus protein VP39"/>
    <property type="match status" value="1"/>
</dbReference>
<reference evidence="9" key="1">
    <citation type="journal article" date="2015" name="Proc. Natl. Acad. Sci. U.S.A.">
        <title>Genome sequencing of adzuki bean (Vigna angularis) provides insight into high starch and low fat accumulation and domestication.</title>
        <authorList>
            <person name="Yang K."/>
            <person name="Tian Z."/>
            <person name="Chen C."/>
            <person name="Luo L."/>
            <person name="Zhao B."/>
            <person name="Wang Z."/>
            <person name="Yu L."/>
            <person name="Li Y."/>
            <person name="Sun Y."/>
            <person name="Li W."/>
            <person name="Chen Y."/>
            <person name="Li Y."/>
            <person name="Zhang Y."/>
            <person name="Ai D."/>
            <person name="Zhao J."/>
            <person name="Shang C."/>
            <person name="Ma Y."/>
            <person name="Wu B."/>
            <person name="Wang M."/>
            <person name="Gao L."/>
            <person name="Sun D."/>
            <person name="Zhang P."/>
            <person name="Guo F."/>
            <person name="Wang W."/>
            <person name="Li Y."/>
            <person name="Wang J."/>
            <person name="Varshney R.K."/>
            <person name="Wang J."/>
            <person name="Ling H.Q."/>
            <person name="Wan P."/>
        </authorList>
    </citation>
    <scope>NUCLEOTIDE SEQUENCE</scope>
    <source>
        <strain evidence="9">cv. Jingnong 6</strain>
    </source>
</reference>
<feature type="compositionally biased region" description="Basic and acidic residues" evidence="6">
    <location>
        <begin position="37"/>
        <end position="49"/>
    </location>
</feature>
<evidence type="ECO:0000256" key="4">
    <source>
        <dbReference type="ARBA" id="ARBA00022747"/>
    </source>
</evidence>